<reference evidence="2 3" key="1">
    <citation type="submission" date="2017-12" db="EMBL/GenBank/DDBJ databases">
        <title>Integrating genomic resources of turbot (Scophthalmus maximus) in depth evaluation of genetic and physical mapping variation across individuals.</title>
        <authorList>
            <person name="Martinez P."/>
        </authorList>
    </citation>
    <scope>NUCLEOTIDE SEQUENCE [LARGE SCALE GENOMIC DNA]</scope>
</reference>
<sequence>MSTANDLELNKNHLHVDAFNYACRFETTTTHEKKTVTPNLREWGSLLLEHRGNGYQRCGSMVMDDLGFDAAKSHPEEPERCLFQQKGSLESRRLAA</sequence>
<keyword evidence="3" id="KW-1185">Reference proteome</keyword>
<organism evidence="2 3">
    <name type="scientific">Scophthalmus maximus</name>
    <name type="common">Turbot</name>
    <name type="synonym">Psetta maxima</name>
    <dbReference type="NCBI Taxonomy" id="52904"/>
    <lineage>
        <taxon>Eukaryota</taxon>
        <taxon>Metazoa</taxon>
        <taxon>Chordata</taxon>
        <taxon>Craniata</taxon>
        <taxon>Vertebrata</taxon>
        <taxon>Euteleostomi</taxon>
        <taxon>Actinopterygii</taxon>
        <taxon>Neopterygii</taxon>
        <taxon>Teleostei</taxon>
        <taxon>Neoteleostei</taxon>
        <taxon>Acanthomorphata</taxon>
        <taxon>Carangaria</taxon>
        <taxon>Pleuronectiformes</taxon>
        <taxon>Pleuronectoidei</taxon>
        <taxon>Scophthalmidae</taxon>
        <taxon>Scophthalmus</taxon>
    </lineage>
</organism>
<dbReference type="EMBL" id="CP026264">
    <property type="protein sequence ID" value="AWP21909.1"/>
    <property type="molecule type" value="Genomic_DNA"/>
</dbReference>
<dbReference type="AlphaFoldDB" id="A0A2U9D122"/>
<evidence type="ECO:0000256" key="1">
    <source>
        <dbReference type="SAM" id="MobiDB-lite"/>
    </source>
</evidence>
<dbReference type="Proteomes" id="UP000246464">
    <property type="component" value="Chromosome 22"/>
</dbReference>
<protein>
    <submittedName>
        <fullName evidence="2">Uncharacterized protein</fullName>
    </submittedName>
</protein>
<evidence type="ECO:0000313" key="2">
    <source>
        <dbReference type="EMBL" id="AWP21909.1"/>
    </source>
</evidence>
<evidence type="ECO:0000313" key="3">
    <source>
        <dbReference type="Proteomes" id="UP000246464"/>
    </source>
</evidence>
<accession>A0A2U9D122</accession>
<feature type="region of interest" description="Disordered" evidence="1">
    <location>
        <begin position="76"/>
        <end position="96"/>
    </location>
</feature>
<proteinExistence type="predicted"/>
<gene>
    <name evidence="2" type="ORF">SMAX5B_011085</name>
</gene>
<name>A0A2U9D122_SCOMX</name>